<keyword evidence="1" id="KW-0521">NADP</keyword>
<dbReference type="PANTHER" id="PTHR43364:SF7">
    <property type="entry name" value="NADP-DEPENDENT OXIDOREDUCTASE DOMAIN-CONTAINING PROTEIN-RELATED"/>
    <property type="match status" value="1"/>
</dbReference>
<evidence type="ECO:0000256" key="1">
    <source>
        <dbReference type="ARBA" id="ARBA00022857"/>
    </source>
</evidence>
<dbReference type="InterPro" id="IPR036812">
    <property type="entry name" value="NAD(P)_OxRdtase_dom_sf"/>
</dbReference>
<dbReference type="PANTHER" id="PTHR43364">
    <property type="entry name" value="NADH-SPECIFIC METHYLGLYOXAL REDUCTASE-RELATED"/>
    <property type="match status" value="1"/>
</dbReference>
<dbReference type="EMBL" id="JAVDPF010000020">
    <property type="protein sequence ID" value="KAL1874105.1"/>
    <property type="molecule type" value="Genomic_DNA"/>
</dbReference>
<proteinExistence type="inferred from homology"/>
<reference evidence="6 7" key="1">
    <citation type="journal article" date="2024" name="IMA Fungus">
        <title>IMA Genome - F19 : A genome assembly and annotation guide to empower mycologists, including annotated draft genome sequences of Ceratocystis pirilliformis, Diaporthe australafricana, Fusarium ophioides, Paecilomyces lecythidis, and Sporothrix stenoceras.</title>
        <authorList>
            <person name="Aylward J."/>
            <person name="Wilson A.M."/>
            <person name="Visagie C.M."/>
            <person name="Spraker J."/>
            <person name="Barnes I."/>
            <person name="Buitendag C."/>
            <person name="Ceriani C."/>
            <person name="Del Mar Angel L."/>
            <person name="du Plessis D."/>
            <person name="Fuchs T."/>
            <person name="Gasser K."/>
            <person name="Kramer D."/>
            <person name="Li W."/>
            <person name="Munsamy K."/>
            <person name="Piso A."/>
            <person name="Price J.L."/>
            <person name="Sonnekus B."/>
            <person name="Thomas C."/>
            <person name="van der Nest A."/>
            <person name="van Dijk A."/>
            <person name="van Heerden A."/>
            <person name="van Vuuren N."/>
            <person name="Yilmaz N."/>
            <person name="Duong T.A."/>
            <person name="van der Merwe N.A."/>
            <person name="Wingfield M.J."/>
            <person name="Wingfield B.D."/>
        </authorList>
    </citation>
    <scope>NUCLEOTIDE SEQUENCE [LARGE SCALE GENOMIC DNA]</scope>
    <source>
        <strain evidence="6 7">CMW 18167</strain>
    </source>
</reference>
<dbReference type="InterPro" id="IPR023210">
    <property type="entry name" value="NADP_OxRdtase_dom"/>
</dbReference>
<feature type="compositionally biased region" description="Basic and acidic residues" evidence="4">
    <location>
        <begin position="242"/>
        <end position="251"/>
    </location>
</feature>
<comment type="similarity">
    <text evidence="3">Belongs to the aldo/keto reductase family. Aldo/keto reductase 2 subfamily.</text>
</comment>
<evidence type="ECO:0000256" key="4">
    <source>
        <dbReference type="SAM" id="MobiDB-lite"/>
    </source>
</evidence>
<gene>
    <name evidence="6" type="ORF">Plec18167_006039</name>
</gene>
<evidence type="ECO:0000313" key="6">
    <source>
        <dbReference type="EMBL" id="KAL1874105.1"/>
    </source>
</evidence>
<dbReference type="Proteomes" id="UP001583193">
    <property type="component" value="Unassembled WGS sequence"/>
</dbReference>
<dbReference type="Gene3D" id="3.20.20.100">
    <property type="entry name" value="NADP-dependent oxidoreductase domain"/>
    <property type="match status" value="1"/>
</dbReference>
<dbReference type="CDD" id="cd19146">
    <property type="entry name" value="AKR_AKR9A1-2"/>
    <property type="match status" value="1"/>
</dbReference>
<feature type="region of interest" description="Disordered" evidence="4">
    <location>
        <begin position="241"/>
        <end position="267"/>
    </location>
</feature>
<organism evidence="6 7">
    <name type="scientific">Paecilomyces lecythidis</name>
    <dbReference type="NCBI Taxonomy" id="3004212"/>
    <lineage>
        <taxon>Eukaryota</taxon>
        <taxon>Fungi</taxon>
        <taxon>Dikarya</taxon>
        <taxon>Ascomycota</taxon>
        <taxon>Pezizomycotina</taxon>
        <taxon>Eurotiomycetes</taxon>
        <taxon>Eurotiomycetidae</taxon>
        <taxon>Eurotiales</taxon>
        <taxon>Thermoascaceae</taxon>
        <taxon>Paecilomyces</taxon>
    </lineage>
</organism>
<name>A0ABR3XDT0_9EURO</name>
<evidence type="ECO:0000313" key="7">
    <source>
        <dbReference type="Proteomes" id="UP001583193"/>
    </source>
</evidence>
<evidence type="ECO:0000256" key="3">
    <source>
        <dbReference type="ARBA" id="ARBA00038157"/>
    </source>
</evidence>
<feature type="domain" description="NADP-dependent oxidoreductase" evidence="5">
    <location>
        <begin position="29"/>
        <end position="336"/>
    </location>
</feature>
<protein>
    <recommendedName>
        <fullName evidence="5">NADP-dependent oxidoreductase domain-containing protein</fullName>
    </recommendedName>
</protein>
<dbReference type="Pfam" id="PF00248">
    <property type="entry name" value="Aldo_ket_red"/>
    <property type="match status" value="1"/>
</dbReference>
<keyword evidence="7" id="KW-1185">Reference proteome</keyword>
<keyword evidence="2" id="KW-0560">Oxidoreductase</keyword>
<evidence type="ECO:0000259" key="5">
    <source>
        <dbReference type="Pfam" id="PF00248"/>
    </source>
</evidence>
<dbReference type="SUPFAM" id="SSF51430">
    <property type="entry name" value="NAD(P)-linked oxidoreductase"/>
    <property type="match status" value="1"/>
</dbReference>
<evidence type="ECO:0000256" key="2">
    <source>
        <dbReference type="ARBA" id="ARBA00023002"/>
    </source>
</evidence>
<dbReference type="InterPro" id="IPR050523">
    <property type="entry name" value="AKR_Detox_Biosynth"/>
</dbReference>
<sequence length="391" mass="43986">MPPAMAPPLRSILHRHRQLAPNASVRVSPLCLGTMNFGDAWKQRMGDCSKETAFDILDCFLRKGGNFIDTANAYQDEESETWIGEWMASRNARDQIVLATKYSGNLKSYKKEIIQSNYGGNGIKSMRLSLDASLKKLQTDYIDLFYVHWWDYATTIPELMHALNDLVTSGKVLYLGISDTPAWVVAKANQYARDHSLRPFVVYQGMWNAAMRDMESDILPMCRDEGMGICAYGTLGQGRFQTEAERREREQTNAGRKTKPQTPEEREVSKVLEAIATEKGCQGCHISGIAMAYIMHKAPYVFPIVGGRKVAHLEGNINALNVALNVEDMERIEACYDFDPGFPHTFLSGSMFTDDKPKAAQKPDDVWLTRSMGHFDWVQPQNPITPPVSTD</sequence>
<comment type="caution">
    <text evidence="6">The sequence shown here is derived from an EMBL/GenBank/DDBJ whole genome shotgun (WGS) entry which is preliminary data.</text>
</comment>
<accession>A0ABR3XDT0</accession>